<evidence type="ECO:0000256" key="1">
    <source>
        <dbReference type="SAM" id="Phobius"/>
    </source>
</evidence>
<feature type="domain" description="TadE-like" evidence="2">
    <location>
        <begin position="7"/>
        <end position="49"/>
    </location>
</feature>
<evidence type="ECO:0000313" key="3">
    <source>
        <dbReference type="EMBL" id="UZK55658.1"/>
    </source>
</evidence>
<keyword evidence="1" id="KW-1133">Transmembrane helix</keyword>
<evidence type="ECO:0000313" key="4">
    <source>
        <dbReference type="Proteomes" id="UP001164963"/>
    </source>
</evidence>
<sequence>MNWDDRGSEAIQAAIVTPLMIIFLCLALAGGRVVTAGNKVDAAAEDAAREASISRTAGAARSNALAAAQETLADQGLTCSGTRVSVDASGLNAPLGTVGTVRVTVACTVPLSDLMLPGAPGSHTLTSTFTSAVDAYRERD</sequence>
<proteinExistence type="predicted"/>
<dbReference type="EMBL" id="CP098740">
    <property type="protein sequence ID" value="UZK55658.1"/>
    <property type="molecule type" value="Genomic_DNA"/>
</dbReference>
<feature type="transmembrane region" description="Helical" evidence="1">
    <location>
        <begin position="12"/>
        <end position="29"/>
    </location>
</feature>
<dbReference type="Pfam" id="PF07811">
    <property type="entry name" value="TadE"/>
    <property type="match status" value="1"/>
</dbReference>
<organism evidence="3 4">
    <name type="scientific">Streptomyces drozdowiczii</name>
    <dbReference type="NCBI Taxonomy" id="202862"/>
    <lineage>
        <taxon>Bacteria</taxon>
        <taxon>Bacillati</taxon>
        <taxon>Actinomycetota</taxon>
        <taxon>Actinomycetes</taxon>
        <taxon>Kitasatosporales</taxon>
        <taxon>Streptomycetaceae</taxon>
        <taxon>Streptomyces</taxon>
    </lineage>
</organism>
<gene>
    <name evidence="3" type="ORF">NEH16_17360</name>
</gene>
<dbReference type="InterPro" id="IPR012495">
    <property type="entry name" value="TadE-like_dom"/>
</dbReference>
<dbReference type="RefSeq" id="WP_073966377.1">
    <property type="nucleotide sequence ID" value="NZ_CP098740.1"/>
</dbReference>
<name>A0ABY6PTX2_9ACTN</name>
<reference evidence="3" key="1">
    <citation type="journal article" date="2022" name="Front. Microbiol.">
        <title>Mirubactin C rescues the lethal effect of cell wall biosynthesis mutations in Bacillus subtilis.</title>
        <authorList>
            <person name="Kepplinger B."/>
            <person name="Wen X."/>
            <person name="Tyler A.R."/>
            <person name="Kim B.Y."/>
            <person name="Brown J."/>
            <person name="Banks P."/>
            <person name="Dashti Y."/>
            <person name="Mackenzie E.S."/>
            <person name="Wills C."/>
            <person name="Kawai Y."/>
            <person name="Waldron K.J."/>
            <person name="Allenby N.E.E."/>
            <person name="Wu L.J."/>
            <person name="Hall M.J."/>
            <person name="Errington J."/>
        </authorList>
    </citation>
    <scope>NUCLEOTIDE SEQUENCE</scope>
    <source>
        <strain evidence="3">MDA8-470</strain>
    </source>
</reference>
<protein>
    <submittedName>
        <fullName evidence="3">Pilus assembly protein</fullName>
    </submittedName>
</protein>
<evidence type="ECO:0000259" key="2">
    <source>
        <dbReference type="Pfam" id="PF07811"/>
    </source>
</evidence>
<accession>A0ABY6PTX2</accession>
<dbReference type="Proteomes" id="UP001164963">
    <property type="component" value="Chromosome"/>
</dbReference>
<keyword evidence="1" id="KW-0812">Transmembrane</keyword>
<keyword evidence="1" id="KW-0472">Membrane</keyword>
<keyword evidence="4" id="KW-1185">Reference proteome</keyword>